<dbReference type="PROSITE" id="PS01040">
    <property type="entry name" value="SBP_BACTERIAL_5"/>
    <property type="match status" value="1"/>
</dbReference>
<feature type="domain" description="Solute-binding protein family 5" evidence="7">
    <location>
        <begin position="105"/>
        <end position="481"/>
    </location>
</feature>
<evidence type="ECO:0000256" key="3">
    <source>
        <dbReference type="ARBA" id="ARBA00022448"/>
    </source>
</evidence>
<dbReference type="Proteomes" id="UP000784880">
    <property type="component" value="Unassembled WGS sequence"/>
</dbReference>
<dbReference type="PROSITE" id="PS51257">
    <property type="entry name" value="PROKAR_LIPOPROTEIN"/>
    <property type="match status" value="1"/>
</dbReference>
<comment type="subcellular location">
    <subcellularLocation>
        <location evidence="1">Cell membrane</location>
        <topology evidence="1">Lipid-anchor</topology>
    </subcellularLocation>
</comment>
<dbReference type="PIRSF" id="PIRSF002741">
    <property type="entry name" value="MppA"/>
    <property type="match status" value="1"/>
</dbReference>
<protein>
    <submittedName>
        <fullName evidence="8">ABC transporter substrate-binding protein</fullName>
    </submittedName>
</protein>
<name>A0ABS6JNF9_9BACI</name>
<evidence type="ECO:0000256" key="6">
    <source>
        <dbReference type="SAM" id="SignalP"/>
    </source>
</evidence>
<comment type="caution">
    <text evidence="8">The sequence shown here is derived from an EMBL/GenBank/DDBJ whole genome shotgun (WGS) entry which is preliminary data.</text>
</comment>
<dbReference type="PANTHER" id="PTHR30290">
    <property type="entry name" value="PERIPLASMIC BINDING COMPONENT OF ABC TRANSPORTER"/>
    <property type="match status" value="1"/>
</dbReference>
<comment type="similarity">
    <text evidence="2">Belongs to the bacterial solute-binding protein 5 family.</text>
</comment>
<feature type="signal peptide" evidence="6">
    <location>
        <begin position="1"/>
        <end position="22"/>
    </location>
</feature>
<dbReference type="CDD" id="cd08493">
    <property type="entry name" value="PBP2_DppA_like"/>
    <property type="match status" value="1"/>
</dbReference>
<feature type="region of interest" description="Disordered" evidence="5">
    <location>
        <begin position="23"/>
        <end position="65"/>
    </location>
</feature>
<gene>
    <name evidence="8" type="ORF">KS419_21735</name>
</gene>
<dbReference type="PANTHER" id="PTHR30290:SF9">
    <property type="entry name" value="OLIGOPEPTIDE-BINDING PROTEIN APPA"/>
    <property type="match status" value="1"/>
</dbReference>
<dbReference type="InterPro" id="IPR030678">
    <property type="entry name" value="Peptide/Ni-bd"/>
</dbReference>
<dbReference type="EMBL" id="JAHQCS010000174">
    <property type="protein sequence ID" value="MBU9714367.1"/>
    <property type="molecule type" value="Genomic_DNA"/>
</dbReference>
<organism evidence="8 9">
    <name type="scientific">Evansella tamaricis</name>
    <dbReference type="NCBI Taxonomy" id="2069301"/>
    <lineage>
        <taxon>Bacteria</taxon>
        <taxon>Bacillati</taxon>
        <taxon>Bacillota</taxon>
        <taxon>Bacilli</taxon>
        <taxon>Bacillales</taxon>
        <taxon>Bacillaceae</taxon>
        <taxon>Evansella</taxon>
    </lineage>
</organism>
<evidence type="ECO:0000256" key="1">
    <source>
        <dbReference type="ARBA" id="ARBA00004193"/>
    </source>
</evidence>
<evidence type="ECO:0000259" key="7">
    <source>
        <dbReference type="Pfam" id="PF00496"/>
    </source>
</evidence>
<sequence length="564" mass="62132">MKKSLLLLLLSLVLVVFMAACGGDDEPSDSGDTDDEDVTDTDDGGDADGDDGDAAEESTSGGTLIYARGGDSQSLDFASTQDGESSRITLQIYESLLRFNENSFEVEPSLAESWEVADDNVTYTFKLREGVKFHDGTDFNAEAVLTNYERWSDPSHEFAFTDDGYAYSVYGNQFGGFKGDEGHIIDEINIINDYEIEFVLKEPFGAFLQNVAMSYFAITSPAALAEHGPAINENPVGTGPFKFVSWTKDDNITLDKFEDYWMEGYPKLDRVIFQVIPDNSARLTALRAGEIDIMDGLNPDDYETIQNEAGLQAFERETNNFGYLGFNLEREPFDNVLVRKAMHHAVDKEGLISLLYAGLAEPAKNPLPPAYLGYNDSLTPYEYNPELARELLAEAGFEDGFEFDLWAMPVARPYMPDAERAAEVLQANFADIGLTANIVTMEWATYLDEVSAGSQDVFMLGWSGTNGDSDYFLGNLLGTQGIPDSNSTFYSNADVDALLAEARTTVDEGERAALYEEALAIIHEDTPMITLVHSIPVLAGSDRVKNYVPHLSTSEPLTFVELAE</sequence>
<evidence type="ECO:0000256" key="2">
    <source>
        <dbReference type="ARBA" id="ARBA00005695"/>
    </source>
</evidence>
<evidence type="ECO:0000313" key="8">
    <source>
        <dbReference type="EMBL" id="MBU9714367.1"/>
    </source>
</evidence>
<dbReference type="RefSeq" id="WP_217068873.1">
    <property type="nucleotide sequence ID" value="NZ_JAHQCS010000174.1"/>
</dbReference>
<dbReference type="InterPro" id="IPR023765">
    <property type="entry name" value="SBP_5_CS"/>
</dbReference>
<keyword evidence="4 6" id="KW-0732">Signal</keyword>
<feature type="chain" id="PRO_5046622335" evidence="6">
    <location>
        <begin position="23"/>
        <end position="564"/>
    </location>
</feature>
<evidence type="ECO:0000313" key="9">
    <source>
        <dbReference type="Proteomes" id="UP000784880"/>
    </source>
</evidence>
<dbReference type="InterPro" id="IPR039424">
    <property type="entry name" value="SBP_5"/>
</dbReference>
<keyword evidence="9" id="KW-1185">Reference proteome</keyword>
<dbReference type="Pfam" id="PF00496">
    <property type="entry name" value="SBP_bac_5"/>
    <property type="match status" value="1"/>
</dbReference>
<dbReference type="InterPro" id="IPR000914">
    <property type="entry name" value="SBP_5_dom"/>
</dbReference>
<evidence type="ECO:0000256" key="4">
    <source>
        <dbReference type="ARBA" id="ARBA00022729"/>
    </source>
</evidence>
<keyword evidence="3" id="KW-0813">Transport</keyword>
<feature type="compositionally biased region" description="Acidic residues" evidence="5">
    <location>
        <begin position="23"/>
        <end position="56"/>
    </location>
</feature>
<reference evidence="8 9" key="1">
    <citation type="submission" date="2021-06" db="EMBL/GenBank/DDBJ databases">
        <title>Bacillus sp. RD4P76, an endophyte from a halophyte.</title>
        <authorList>
            <person name="Sun J.-Q."/>
        </authorList>
    </citation>
    <scope>NUCLEOTIDE SEQUENCE [LARGE SCALE GENOMIC DNA]</scope>
    <source>
        <strain evidence="8 9">CGMCC 1.15917</strain>
    </source>
</reference>
<evidence type="ECO:0000256" key="5">
    <source>
        <dbReference type="SAM" id="MobiDB-lite"/>
    </source>
</evidence>
<proteinExistence type="inferred from homology"/>
<accession>A0ABS6JNF9</accession>